<accession>A0A8C9PRS9</accession>
<organism evidence="1 2">
    <name type="scientific">Spermophilus dauricus</name>
    <name type="common">Daurian ground squirrel</name>
    <dbReference type="NCBI Taxonomy" id="99837"/>
    <lineage>
        <taxon>Eukaryota</taxon>
        <taxon>Metazoa</taxon>
        <taxon>Chordata</taxon>
        <taxon>Craniata</taxon>
        <taxon>Vertebrata</taxon>
        <taxon>Euteleostomi</taxon>
        <taxon>Mammalia</taxon>
        <taxon>Eutheria</taxon>
        <taxon>Euarchontoglires</taxon>
        <taxon>Glires</taxon>
        <taxon>Rodentia</taxon>
        <taxon>Sciuromorpha</taxon>
        <taxon>Sciuridae</taxon>
        <taxon>Xerinae</taxon>
        <taxon>Marmotini</taxon>
        <taxon>Spermophilus</taxon>
    </lineage>
</organism>
<protein>
    <submittedName>
        <fullName evidence="1">Uncharacterized protein</fullName>
    </submittedName>
</protein>
<sequence>MHLQAAENQEALQRLPSLEEELAPVVGRVPGEAISVLTFHHISVPFSSCLKLPL</sequence>
<keyword evidence="2" id="KW-1185">Reference proteome</keyword>
<evidence type="ECO:0000313" key="1">
    <source>
        <dbReference type="Ensembl" id="ENSSDAP00000011602.1"/>
    </source>
</evidence>
<reference evidence="1" key="2">
    <citation type="submission" date="2025-09" db="UniProtKB">
        <authorList>
            <consortium name="Ensembl"/>
        </authorList>
    </citation>
    <scope>IDENTIFICATION</scope>
</reference>
<dbReference type="Proteomes" id="UP000694422">
    <property type="component" value="Unplaced"/>
</dbReference>
<dbReference type="AlphaFoldDB" id="A0A8C9PRS9"/>
<evidence type="ECO:0000313" key="2">
    <source>
        <dbReference type="Proteomes" id="UP000694422"/>
    </source>
</evidence>
<proteinExistence type="predicted"/>
<dbReference type="Ensembl" id="ENSSDAT00000013136.1">
    <property type="protein sequence ID" value="ENSSDAP00000011602.1"/>
    <property type="gene ID" value="ENSSDAG00000010473.1"/>
</dbReference>
<name>A0A8C9PRS9_SPEDA</name>
<reference evidence="1" key="1">
    <citation type="submission" date="2025-08" db="UniProtKB">
        <authorList>
            <consortium name="Ensembl"/>
        </authorList>
    </citation>
    <scope>IDENTIFICATION</scope>
</reference>